<dbReference type="GO" id="GO:0140359">
    <property type="term" value="F:ABC-type transporter activity"/>
    <property type="evidence" value="ECO:0007669"/>
    <property type="project" value="InterPro"/>
</dbReference>
<gene>
    <name evidence="9" type="ORF">KC19_5G121900</name>
</gene>
<keyword evidence="4 7" id="KW-0812">Transmembrane</keyword>
<protein>
    <recommendedName>
        <fullName evidence="8">ABC-2 type transporter transmembrane domain-containing protein</fullName>
    </recommendedName>
</protein>
<evidence type="ECO:0000256" key="4">
    <source>
        <dbReference type="ARBA" id="ARBA00022692"/>
    </source>
</evidence>
<feature type="transmembrane region" description="Helical" evidence="7">
    <location>
        <begin position="205"/>
        <end position="230"/>
    </location>
</feature>
<dbReference type="EMBL" id="CM026425">
    <property type="protein sequence ID" value="KAG0576968.1"/>
    <property type="molecule type" value="Genomic_DNA"/>
</dbReference>
<dbReference type="GO" id="GO:0016020">
    <property type="term" value="C:membrane"/>
    <property type="evidence" value="ECO:0007669"/>
    <property type="project" value="UniProtKB-SubCell"/>
</dbReference>
<sequence length="264" mass="29288">MSRAVHVVQDDVETADPWLLNPSEDTKQVVKALATAYEQSEYAIATRTKITEILSKSSDIRGLSKGNKGQASFLLQCMTLTKRSFVNMARDPGYYWFRLAIFTLCGLSLGSIFWRVGQHFISIVARGASLVFSAGLLTFMSIVGFPSFVEDMKVFRHERLSGHYGVVAFVVGNSLASIPFLFLIALLSGTLVYFMAHLHPGFGHYAFYILTLFAASLCVEGLMMAICSVVGRNYLLGIIVGASVQVRDHDHHRNYCQHSPLFSE</sequence>
<dbReference type="PANTHER" id="PTHR48042:SF11">
    <property type="entry name" value="ABC TRANSPORTER G FAMILY MEMBER 11"/>
    <property type="match status" value="1"/>
</dbReference>
<keyword evidence="10" id="KW-1185">Reference proteome</keyword>
<evidence type="ECO:0000256" key="6">
    <source>
        <dbReference type="ARBA" id="ARBA00023136"/>
    </source>
</evidence>
<evidence type="ECO:0000259" key="8">
    <source>
        <dbReference type="Pfam" id="PF01061"/>
    </source>
</evidence>
<evidence type="ECO:0000256" key="1">
    <source>
        <dbReference type="ARBA" id="ARBA00004141"/>
    </source>
</evidence>
<dbReference type="Pfam" id="PF01061">
    <property type="entry name" value="ABC2_membrane"/>
    <property type="match status" value="1"/>
</dbReference>
<comment type="subcellular location">
    <subcellularLocation>
        <location evidence="1">Membrane</location>
        <topology evidence="1">Multi-pass membrane protein</topology>
    </subcellularLocation>
</comment>
<dbReference type="Proteomes" id="UP000822688">
    <property type="component" value="Chromosome 5"/>
</dbReference>
<reference evidence="9" key="1">
    <citation type="submission" date="2020-06" db="EMBL/GenBank/DDBJ databases">
        <title>WGS assembly of Ceratodon purpureus strain R40.</title>
        <authorList>
            <person name="Carey S.B."/>
            <person name="Jenkins J."/>
            <person name="Shu S."/>
            <person name="Lovell J.T."/>
            <person name="Sreedasyam A."/>
            <person name="Maumus F."/>
            <person name="Tiley G.P."/>
            <person name="Fernandez-Pozo N."/>
            <person name="Barry K."/>
            <person name="Chen C."/>
            <person name="Wang M."/>
            <person name="Lipzen A."/>
            <person name="Daum C."/>
            <person name="Saski C.A."/>
            <person name="Payton A.C."/>
            <person name="Mcbreen J.C."/>
            <person name="Conrad R.E."/>
            <person name="Kollar L.M."/>
            <person name="Olsson S."/>
            <person name="Huttunen S."/>
            <person name="Landis J.B."/>
            <person name="Wickett N.J."/>
            <person name="Johnson M.G."/>
            <person name="Rensing S.A."/>
            <person name="Grimwood J."/>
            <person name="Schmutz J."/>
            <person name="Mcdaniel S.F."/>
        </authorList>
    </citation>
    <scope>NUCLEOTIDE SEQUENCE</scope>
    <source>
        <strain evidence="9">R40</strain>
    </source>
</reference>
<comment type="caution">
    <text evidence="9">The sequence shown here is derived from an EMBL/GenBank/DDBJ whole genome shotgun (WGS) entry which is preliminary data.</text>
</comment>
<feature type="transmembrane region" description="Helical" evidence="7">
    <location>
        <begin position="95"/>
        <end position="114"/>
    </location>
</feature>
<dbReference type="InterPro" id="IPR013525">
    <property type="entry name" value="ABC2_TM"/>
</dbReference>
<evidence type="ECO:0000313" key="10">
    <source>
        <dbReference type="Proteomes" id="UP000822688"/>
    </source>
</evidence>
<evidence type="ECO:0000256" key="7">
    <source>
        <dbReference type="SAM" id="Phobius"/>
    </source>
</evidence>
<organism evidence="9 10">
    <name type="scientific">Ceratodon purpureus</name>
    <name type="common">Fire moss</name>
    <name type="synonym">Dicranum purpureum</name>
    <dbReference type="NCBI Taxonomy" id="3225"/>
    <lineage>
        <taxon>Eukaryota</taxon>
        <taxon>Viridiplantae</taxon>
        <taxon>Streptophyta</taxon>
        <taxon>Embryophyta</taxon>
        <taxon>Bryophyta</taxon>
        <taxon>Bryophytina</taxon>
        <taxon>Bryopsida</taxon>
        <taxon>Dicranidae</taxon>
        <taxon>Pseudoditrichales</taxon>
        <taxon>Ditrichaceae</taxon>
        <taxon>Ceratodon</taxon>
    </lineage>
</organism>
<keyword evidence="6 7" id="KW-0472">Membrane</keyword>
<proteinExistence type="inferred from homology"/>
<keyword evidence="5 7" id="KW-1133">Transmembrane helix</keyword>
<keyword evidence="3" id="KW-0813">Transport</keyword>
<evidence type="ECO:0000313" key="9">
    <source>
        <dbReference type="EMBL" id="KAG0576968.1"/>
    </source>
</evidence>
<dbReference type="InterPro" id="IPR052215">
    <property type="entry name" value="Plant_ABCG"/>
</dbReference>
<name>A0A8T0I335_CERPU</name>
<dbReference type="AlphaFoldDB" id="A0A8T0I335"/>
<feature type="transmembrane region" description="Helical" evidence="7">
    <location>
        <begin position="120"/>
        <end position="145"/>
    </location>
</feature>
<feature type="transmembrane region" description="Helical" evidence="7">
    <location>
        <begin position="166"/>
        <end position="193"/>
    </location>
</feature>
<comment type="similarity">
    <text evidence="2">Belongs to the ABC transporter superfamily. ABCG family. Eye pigment precursor importer (TC 3.A.1.204) subfamily.</text>
</comment>
<feature type="domain" description="ABC-2 type transporter transmembrane" evidence="8">
    <location>
        <begin position="76"/>
        <end position="239"/>
    </location>
</feature>
<evidence type="ECO:0000256" key="3">
    <source>
        <dbReference type="ARBA" id="ARBA00022448"/>
    </source>
</evidence>
<evidence type="ECO:0000256" key="2">
    <source>
        <dbReference type="ARBA" id="ARBA00005814"/>
    </source>
</evidence>
<evidence type="ECO:0000256" key="5">
    <source>
        <dbReference type="ARBA" id="ARBA00022989"/>
    </source>
</evidence>
<dbReference type="PANTHER" id="PTHR48042">
    <property type="entry name" value="ABC TRANSPORTER G FAMILY MEMBER 11"/>
    <property type="match status" value="1"/>
</dbReference>
<accession>A0A8T0I335</accession>